<sequence length="93" mass="10294">GNWLEIASPDDPAVIEVGEFAVDEHNKDTNRVTLAENGQKTIGNWLEIASPDDPMVIEIGKFAVEEHNKESNDTLKFDEVIKGDTQIVGGMNW</sequence>
<dbReference type="Proteomes" id="UP001206925">
    <property type="component" value="Unassembled WGS sequence"/>
</dbReference>
<evidence type="ECO:0000256" key="1">
    <source>
        <dbReference type="ARBA" id="ARBA00022690"/>
    </source>
</evidence>
<dbReference type="PANTHER" id="PTHR47364:SF2">
    <property type="entry name" value="CYSTEINE PROTEINASE INHIBITOR 5"/>
    <property type="match status" value="1"/>
</dbReference>
<evidence type="ECO:0000313" key="5">
    <source>
        <dbReference type="Proteomes" id="UP001206925"/>
    </source>
</evidence>
<keyword evidence="1" id="KW-0646">Protease inhibitor</keyword>
<organism evidence="4 5">
    <name type="scientific">Ambrosia artemisiifolia</name>
    <name type="common">Common ragweed</name>
    <dbReference type="NCBI Taxonomy" id="4212"/>
    <lineage>
        <taxon>Eukaryota</taxon>
        <taxon>Viridiplantae</taxon>
        <taxon>Streptophyta</taxon>
        <taxon>Embryophyta</taxon>
        <taxon>Tracheophyta</taxon>
        <taxon>Spermatophyta</taxon>
        <taxon>Magnoliopsida</taxon>
        <taxon>eudicotyledons</taxon>
        <taxon>Gunneridae</taxon>
        <taxon>Pentapetalae</taxon>
        <taxon>asterids</taxon>
        <taxon>campanulids</taxon>
        <taxon>Asterales</taxon>
        <taxon>Asteraceae</taxon>
        <taxon>Asteroideae</taxon>
        <taxon>Heliantheae alliance</taxon>
        <taxon>Heliantheae</taxon>
        <taxon>Ambrosia</taxon>
    </lineage>
</organism>
<dbReference type="Gene3D" id="3.10.450.10">
    <property type="match status" value="2"/>
</dbReference>
<feature type="domain" description="Cystatin" evidence="3">
    <location>
        <begin position="52"/>
        <end position="92"/>
    </location>
</feature>
<reference evidence="4" key="1">
    <citation type="submission" date="2022-06" db="EMBL/GenBank/DDBJ databases">
        <title>Uncovering the hologenomic basis of an extraordinary plant invasion.</title>
        <authorList>
            <person name="Bieker V.C."/>
            <person name="Martin M.D."/>
            <person name="Gilbert T."/>
            <person name="Hodgins K."/>
            <person name="Battlay P."/>
            <person name="Petersen B."/>
            <person name="Wilson J."/>
        </authorList>
    </citation>
    <scope>NUCLEOTIDE SEQUENCE</scope>
    <source>
        <strain evidence="4">AA19_3_7</strain>
        <tissue evidence="4">Leaf</tissue>
    </source>
</reference>
<protein>
    <recommendedName>
        <fullName evidence="3">Cystatin domain-containing protein</fullName>
    </recommendedName>
</protein>
<dbReference type="EMBL" id="JAMZMK010010885">
    <property type="protein sequence ID" value="KAI7729916.1"/>
    <property type="molecule type" value="Genomic_DNA"/>
</dbReference>
<dbReference type="InterPro" id="IPR046350">
    <property type="entry name" value="Cystatin_sf"/>
</dbReference>
<gene>
    <name evidence="4" type="ORF">M8C21_010861</name>
</gene>
<comment type="caution">
    <text evidence="4">The sequence shown here is derived from an EMBL/GenBank/DDBJ whole genome shotgun (WGS) entry which is preliminary data.</text>
</comment>
<dbReference type="PANTHER" id="PTHR47364">
    <property type="entry name" value="CYSTEINE PROTEINASE INHIBITOR 5"/>
    <property type="match status" value="1"/>
</dbReference>
<accession>A0AAD5BUL1</accession>
<dbReference type="AlphaFoldDB" id="A0AAD5BUL1"/>
<dbReference type="GO" id="GO:0004869">
    <property type="term" value="F:cysteine-type endopeptidase inhibitor activity"/>
    <property type="evidence" value="ECO:0007669"/>
    <property type="project" value="UniProtKB-KW"/>
</dbReference>
<dbReference type="CDD" id="cd00042">
    <property type="entry name" value="CY"/>
    <property type="match status" value="1"/>
</dbReference>
<keyword evidence="2" id="KW-0789">Thiol protease inhibitor</keyword>
<dbReference type="Pfam" id="PF16845">
    <property type="entry name" value="SQAPI"/>
    <property type="match status" value="1"/>
</dbReference>
<proteinExistence type="predicted"/>
<feature type="non-terminal residue" evidence="4">
    <location>
        <position position="1"/>
    </location>
</feature>
<evidence type="ECO:0000256" key="2">
    <source>
        <dbReference type="ARBA" id="ARBA00022704"/>
    </source>
</evidence>
<dbReference type="InterPro" id="IPR000010">
    <property type="entry name" value="Cystatin_dom"/>
</dbReference>
<evidence type="ECO:0000313" key="4">
    <source>
        <dbReference type="EMBL" id="KAI7729916.1"/>
    </source>
</evidence>
<keyword evidence="5" id="KW-1185">Reference proteome</keyword>
<evidence type="ECO:0000259" key="3">
    <source>
        <dbReference type="Pfam" id="PF16845"/>
    </source>
</evidence>
<dbReference type="SUPFAM" id="SSF54403">
    <property type="entry name" value="Cystatin/monellin"/>
    <property type="match status" value="2"/>
</dbReference>
<name>A0AAD5BUL1_AMBAR</name>